<name>A0ACB9ZLB2_CATRO</name>
<reference evidence="2" key="1">
    <citation type="journal article" date="2023" name="Nat. Plants">
        <title>Single-cell RNA sequencing provides a high-resolution roadmap for understanding the multicellular compartmentation of specialized metabolism.</title>
        <authorList>
            <person name="Sun S."/>
            <person name="Shen X."/>
            <person name="Li Y."/>
            <person name="Li Y."/>
            <person name="Wang S."/>
            <person name="Li R."/>
            <person name="Zhang H."/>
            <person name="Shen G."/>
            <person name="Guo B."/>
            <person name="Wei J."/>
            <person name="Xu J."/>
            <person name="St-Pierre B."/>
            <person name="Chen S."/>
            <person name="Sun C."/>
        </authorList>
    </citation>
    <scope>NUCLEOTIDE SEQUENCE [LARGE SCALE GENOMIC DNA]</scope>
</reference>
<dbReference type="Proteomes" id="UP001060085">
    <property type="component" value="Linkage Group LG08"/>
</dbReference>
<comment type="caution">
    <text evidence="1">The sequence shown here is derived from an EMBL/GenBank/DDBJ whole genome shotgun (WGS) entry which is preliminary data.</text>
</comment>
<evidence type="ECO:0000313" key="2">
    <source>
        <dbReference type="Proteomes" id="UP001060085"/>
    </source>
</evidence>
<dbReference type="EMBL" id="CM044708">
    <property type="protein sequence ID" value="KAI5647843.1"/>
    <property type="molecule type" value="Genomic_DNA"/>
</dbReference>
<gene>
    <name evidence="1" type="ORF">M9H77_33848</name>
</gene>
<proteinExistence type="predicted"/>
<evidence type="ECO:0000313" key="1">
    <source>
        <dbReference type="EMBL" id="KAI5647843.1"/>
    </source>
</evidence>
<accession>A0ACB9ZLB2</accession>
<sequence length="123" mass="13892">MLILPHYVRASTDQAMSKGAPSLAEQTAQSRRTRPIELWNQRRPKMHRHDKQADIAVRNRQQPLYHCPTSENNLGKKDHSHNLFSLAAGIHAPAKHHQPAAATRPTKLKRGHNSDLSEARESS</sequence>
<protein>
    <submittedName>
        <fullName evidence="1">Uncharacterized protein</fullName>
    </submittedName>
</protein>
<organism evidence="1 2">
    <name type="scientific">Catharanthus roseus</name>
    <name type="common">Madagascar periwinkle</name>
    <name type="synonym">Vinca rosea</name>
    <dbReference type="NCBI Taxonomy" id="4058"/>
    <lineage>
        <taxon>Eukaryota</taxon>
        <taxon>Viridiplantae</taxon>
        <taxon>Streptophyta</taxon>
        <taxon>Embryophyta</taxon>
        <taxon>Tracheophyta</taxon>
        <taxon>Spermatophyta</taxon>
        <taxon>Magnoliopsida</taxon>
        <taxon>eudicotyledons</taxon>
        <taxon>Gunneridae</taxon>
        <taxon>Pentapetalae</taxon>
        <taxon>asterids</taxon>
        <taxon>lamiids</taxon>
        <taxon>Gentianales</taxon>
        <taxon>Apocynaceae</taxon>
        <taxon>Rauvolfioideae</taxon>
        <taxon>Vinceae</taxon>
        <taxon>Catharanthinae</taxon>
        <taxon>Catharanthus</taxon>
    </lineage>
</organism>
<keyword evidence="2" id="KW-1185">Reference proteome</keyword>